<name>A0A9D2J4S8_9MICO</name>
<organism evidence="3 4">
    <name type="scientific">Candidatus Ruania gallistercoris</name>
    <dbReference type="NCBI Taxonomy" id="2838746"/>
    <lineage>
        <taxon>Bacteria</taxon>
        <taxon>Bacillati</taxon>
        <taxon>Actinomycetota</taxon>
        <taxon>Actinomycetes</taxon>
        <taxon>Micrococcales</taxon>
        <taxon>Ruaniaceae</taxon>
        <taxon>Ruania</taxon>
    </lineage>
</organism>
<comment type="caution">
    <text evidence="3">The sequence shown here is derived from an EMBL/GenBank/DDBJ whole genome shotgun (WGS) entry which is preliminary data.</text>
</comment>
<evidence type="ECO:0000313" key="3">
    <source>
        <dbReference type="EMBL" id="HIZ36593.1"/>
    </source>
</evidence>
<sequence length="78" mass="8987">MAAATDICHGQRREFLKVVITRAFDDSDGTYGYRRVHAQLARWDVHCTPELVHHGRRGRTGLLHANGARDQRPRPRQQ</sequence>
<dbReference type="Proteomes" id="UP000824037">
    <property type="component" value="Unassembled WGS sequence"/>
</dbReference>
<evidence type="ECO:0000313" key="4">
    <source>
        <dbReference type="Proteomes" id="UP000824037"/>
    </source>
</evidence>
<dbReference type="Pfam" id="PF13276">
    <property type="entry name" value="HTH_21"/>
    <property type="match status" value="1"/>
</dbReference>
<dbReference type="InterPro" id="IPR025948">
    <property type="entry name" value="HTH-like_dom"/>
</dbReference>
<gene>
    <name evidence="3" type="ORF">H9815_12510</name>
</gene>
<reference evidence="3" key="1">
    <citation type="journal article" date="2021" name="PeerJ">
        <title>Extensive microbial diversity within the chicken gut microbiome revealed by metagenomics and culture.</title>
        <authorList>
            <person name="Gilroy R."/>
            <person name="Ravi A."/>
            <person name="Getino M."/>
            <person name="Pursley I."/>
            <person name="Horton D.L."/>
            <person name="Alikhan N.F."/>
            <person name="Baker D."/>
            <person name="Gharbi K."/>
            <person name="Hall N."/>
            <person name="Watson M."/>
            <person name="Adriaenssens E.M."/>
            <person name="Foster-Nyarko E."/>
            <person name="Jarju S."/>
            <person name="Secka A."/>
            <person name="Antonio M."/>
            <person name="Oren A."/>
            <person name="Chaudhuri R.R."/>
            <person name="La Ragione R."/>
            <person name="Hildebrand F."/>
            <person name="Pallen M.J."/>
        </authorList>
    </citation>
    <scope>NUCLEOTIDE SEQUENCE</scope>
    <source>
        <strain evidence="3">ChiGjej4B4-7305</strain>
    </source>
</reference>
<dbReference type="AlphaFoldDB" id="A0A9D2J4S8"/>
<reference evidence="3" key="2">
    <citation type="submission" date="2021-04" db="EMBL/GenBank/DDBJ databases">
        <authorList>
            <person name="Gilroy R."/>
        </authorList>
    </citation>
    <scope>NUCLEOTIDE SEQUENCE</scope>
    <source>
        <strain evidence="3">ChiGjej4B4-7305</strain>
    </source>
</reference>
<evidence type="ECO:0000259" key="2">
    <source>
        <dbReference type="Pfam" id="PF13276"/>
    </source>
</evidence>
<feature type="compositionally biased region" description="Basic and acidic residues" evidence="1">
    <location>
        <begin position="67"/>
        <end position="78"/>
    </location>
</feature>
<protein>
    <submittedName>
        <fullName evidence="3">Transposase</fullName>
    </submittedName>
</protein>
<evidence type="ECO:0000256" key="1">
    <source>
        <dbReference type="SAM" id="MobiDB-lite"/>
    </source>
</evidence>
<dbReference type="EMBL" id="DXBY01000212">
    <property type="protein sequence ID" value="HIZ36593.1"/>
    <property type="molecule type" value="Genomic_DNA"/>
</dbReference>
<feature type="region of interest" description="Disordered" evidence="1">
    <location>
        <begin position="56"/>
        <end position="78"/>
    </location>
</feature>
<proteinExistence type="predicted"/>
<feature type="domain" description="HTH-like" evidence="2">
    <location>
        <begin position="13"/>
        <end position="50"/>
    </location>
</feature>
<accession>A0A9D2J4S8</accession>